<dbReference type="PANTHER" id="PTHR11717">
    <property type="entry name" value="LOW MOLECULAR WEIGHT PROTEIN TYROSINE PHOSPHATASE"/>
    <property type="match status" value="1"/>
</dbReference>
<organism evidence="6 7">
    <name type="scientific">Streptomyces chisholmiae</name>
    <dbReference type="NCBI Taxonomy" id="3075540"/>
    <lineage>
        <taxon>Bacteria</taxon>
        <taxon>Bacillati</taxon>
        <taxon>Actinomycetota</taxon>
        <taxon>Actinomycetes</taxon>
        <taxon>Kitasatosporales</taxon>
        <taxon>Streptomycetaceae</taxon>
        <taxon>Streptomyces</taxon>
    </lineage>
</organism>
<gene>
    <name evidence="6" type="ORF">RM844_12270</name>
</gene>
<feature type="domain" description="Phosphotyrosine protein phosphatase I" evidence="5">
    <location>
        <begin position="2"/>
        <end position="158"/>
    </location>
</feature>
<accession>A0ABU2JQ18</accession>
<dbReference type="Proteomes" id="UP001183410">
    <property type="component" value="Unassembled WGS sequence"/>
</dbReference>
<comment type="similarity">
    <text evidence="1">Belongs to the low molecular weight phosphotyrosine protein phosphatase family.</text>
</comment>
<dbReference type="PRINTS" id="PR00719">
    <property type="entry name" value="LMWPTPASE"/>
</dbReference>
<keyword evidence="7" id="KW-1185">Reference proteome</keyword>
<dbReference type="GO" id="GO:0004725">
    <property type="term" value="F:protein tyrosine phosphatase activity"/>
    <property type="evidence" value="ECO:0007669"/>
    <property type="project" value="UniProtKB-EC"/>
</dbReference>
<evidence type="ECO:0000256" key="3">
    <source>
        <dbReference type="ARBA" id="ARBA00022801"/>
    </source>
</evidence>
<dbReference type="RefSeq" id="WP_311667120.1">
    <property type="nucleotide sequence ID" value="NZ_JAVREO010000006.1"/>
</dbReference>
<sequence>MYRICFVCTGNICRSPMAEVVLRARLVDEGLDTGIVVESAGTDGWHVGDPADPRAVAALNAAGYPAAPGDHAARRFTADRFAGYDLVIALDRGHERELRRLAPDEAAAAKVRLLRSFGGPDGAAGVELDVPDPYYGDDGGFADCLEIIETALPELLRTVRARTGAVG</sequence>
<dbReference type="InterPro" id="IPR023485">
    <property type="entry name" value="Ptyr_pPase"/>
</dbReference>
<dbReference type="PANTHER" id="PTHR11717:SF7">
    <property type="entry name" value="LOW MOLECULAR WEIGHT PHOSPHOTYROSINE PROTEIN PHOSPHATASE"/>
    <property type="match status" value="1"/>
</dbReference>
<name>A0ABU2JQ18_9ACTN</name>
<dbReference type="SMART" id="SM00226">
    <property type="entry name" value="LMWPc"/>
    <property type="match status" value="1"/>
</dbReference>
<keyword evidence="3 6" id="KW-0378">Hydrolase</keyword>
<dbReference type="SUPFAM" id="SSF52788">
    <property type="entry name" value="Phosphotyrosine protein phosphatases I"/>
    <property type="match status" value="1"/>
</dbReference>
<dbReference type="InterPro" id="IPR017867">
    <property type="entry name" value="Tyr_phospatase_low_mol_wt"/>
</dbReference>
<comment type="caution">
    <text evidence="6">The sequence shown here is derived from an EMBL/GenBank/DDBJ whole genome shotgun (WGS) entry which is preliminary data.</text>
</comment>
<proteinExistence type="inferred from homology"/>
<evidence type="ECO:0000313" key="7">
    <source>
        <dbReference type="Proteomes" id="UP001183410"/>
    </source>
</evidence>
<keyword evidence="4" id="KW-0904">Protein phosphatase</keyword>
<evidence type="ECO:0000313" key="6">
    <source>
        <dbReference type="EMBL" id="MDT0267065.1"/>
    </source>
</evidence>
<dbReference type="EC" id="3.1.3.48" evidence="2"/>
<dbReference type="CDD" id="cd16343">
    <property type="entry name" value="LMWPTP"/>
    <property type="match status" value="1"/>
</dbReference>
<evidence type="ECO:0000256" key="2">
    <source>
        <dbReference type="ARBA" id="ARBA00013064"/>
    </source>
</evidence>
<dbReference type="EMBL" id="JAVREO010000006">
    <property type="protein sequence ID" value="MDT0267065.1"/>
    <property type="molecule type" value="Genomic_DNA"/>
</dbReference>
<evidence type="ECO:0000256" key="1">
    <source>
        <dbReference type="ARBA" id="ARBA00011063"/>
    </source>
</evidence>
<evidence type="ECO:0000259" key="5">
    <source>
        <dbReference type="SMART" id="SM00226"/>
    </source>
</evidence>
<dbReference type="Gene3D" id="3.40.50.2300">
    <property type="match status" value="1"/>
</dbReference>
<dbReference type="InterPro" id="IPR050438">
    <property type="entry name" value="LMW_PTPase"/>
</dbReference>
<evidence type="ECO:0000256" key="4">
    <source>
        <dbReference type="ARBA" id="ARBA00022912"/>
    </source>
</evidence>
<protein>
    <recommendedName>
        <fullName evidence="2">protein-tyrosine-phosphatase</fullName>
        <ecNumber evidence="2">3.1.3.48</ecNumber>
    </recommendedName>
</protein>
<dbReference type="InterPro" id="IPR036196">
    <property type="entry name" value="Ptyr_pPase_sf"/>
</dbReference>
<dbReference type="Pfam" id="PF01451">
    <property type="entry name" value="LMWPc"/>
    <property type="match status" value="1"/>
</dbReference>
<reference evidence="7" key="1">
    <citation type="submission" date="2023-07" db="EMBL/GenBank/DDBJ databases">
        <title>30 novel species of actinomycetes from the DSMZ collection.</title>
        <authorList>
            <person name="Nouioui I."/>
        </authorList>
    </citation>
    <scope>NUCLEOTIDE SEQUENCE [LARGE SCALE GENOMIC DNA]</scope>
    <source>
        <strain evidence="7">DSM 44915</strain>
    </source>
</reference>